<reference evidence="2 3" key="1">
    <citation type="submission" date="2016-10" db="EMBL/GenBank/DDBJ databases">
        <authorList>
            <person name="de Groot N.N."/>
        </authorList>
    </citation>
    <scope>NUCLEOTIDE SEQUENCE [LARGE SCALE GENOMIC DNA]</scope>
    <source>
        <strain evidence="2 3">DSM 11363</strain>
    </source>
</reference>
<dbReference type="AlphaFoldDB" id="A0A1I0JKZ2"/>
<dbReference type="EMBL" id="FOHW01000063">
    <property type="protein sequence ID" value="SEU11147.1"/>
    <property type="molecule type" value="Genomic_DNA"/>
</dbReference>
<accession>A0A1I0JKZ2</accession>
<sequence>TIEMCWLHRPVRGQARSYAYGRSGSGKASAADLNEQTWMRGYSHGRTWIWRPPQTCRSALAREGFVSDDRDVSAAPASSRASALLRLRQKRVRRGLGCGSQRANLDAALFSRAEAGPAWPRRRSSTSKSRCGVILAGGRGFGVRREPVGARLPAKNLTATQHPRVDNPPRVSPARPATDWQRCNVRRPANLPPAEPPGRDNPSAIPEAVCDLTA</sequence>
<name>A0A1I0JKZ2_9PSED</name>
<feature type="region of interest" description="Disordered" evidence="1">
    <location>
        <begin position="152"/>
        <end position="214"/>
    </location>
</feature>
<evidence type="ECO:0000256" key="1">
    <source>
        <dbReference type="SAM" id="MobiDB-lite"/>
    </source>
</evidence>
<evidence type="ECO:0000313" key="2">
    <source>
        <dbReference type="EMBL" id="SEU11147.1"/>
    </source>
</evidence>
<organism evidence="2 3">
    <name type="scientific">Pseudomonas graminis</name>
    <dbReference type="NCBI Taxonomy" id="158627"/>
    <lineage>
        <taxon>Bacteria</taxon>
        <taxon>Pseudomonadati</taxon>
        <taxon>Pseudomonadota</taxon>
        <taxon>Gammaproteobacteria</taxon>
        <taxon>Pseudomonadales</taxon>
        <taxon>Pseudomonadaceae</taxon>
        <taxon>Pseudomonas</taxon>
    </lineage>
</organism>
<proteinExistence type="predicted"/>
<protein>
    <submittedName>
        <fullName evidence="2">Uncharacterized protein</fullName>
    </submittedName>
</protein>
<dbReference type="Proteomes" id="UP000182332">
    <property type="component" value="Unassembled WGS sequence"/>
</dbReference>
<evidence type="ECO:0000313" key="3">
    <source>
        <dbReference type="Proteomes" id="UP000182332"/>
    </source>
</evidence>
<gene>
    <name evidence="2" type="ORF">SAMN05216197_16317</name>
</gene>
<feature type="non-terminal residue" evidence="2">
    <location>
        <position position="1"/>
    </location>
</feature>